<evidence type="ECO:0000313" key="8">
    <source>
        <dbReference type="EMBL" id="MFC3701485.1"/>
    </source>
</evidence>
<proteinExistence type="inferred from homology"/>
<dbReference type="EMBL" id="JBHRYN010000008">
    <property type="protein sequence ID" value="MFC3701485.1"/>
    <property type="molecule type" value="Genomic_DNA"/>
</dbReference>
<dbReference type="Proteomes" id="UP001595710">
    <property type="component" value="Unassembled WGS sequence"/>
</dbReference>
<dbReference type="Gene3D" id="3.40.50.150">
    <property type="entry name" value="Vaccinia Virus protein VP39"/>
    <property type="match status" value="1"/>
</dbReference>
<keyword evidence="3 6" id="KW-0489">Methyltransferase</keyword>
<comment type="caution">
    <text evidence="8">The sequence shown here is derived from an EMBL/GenBank/DDBJ whole genome shotgun (WGS) entry which is preliminary data.</text>
</comment>
<comment type="function">
    <text evidence="6">Specifically methylates the adenine in position 1618 of 23S rRNA.</text>
</comment>
<reference evidence="9" key="1">
    <citation type="journal article" date="2019" name="Int. J. Syst. Evol. Microbiol.">
        <title>The Global Catalogue of Microorganisms (GCM) 10K type strain sequencing project: providing services to taxonomists for standard genome sequencing and annotation.</title>
        <authorList>
            <consortium name="The Broad Institute Genomics Platform"/>
            <consortium name="The Broad Institute Genome Sequencing Center for Infectious Disease"/>
            <person name="Wu L."/>
            <person name="Ma J."/>
        </authorList>
    </citation>
    <scope>NUCLEOTIDE SEQUENCE [LARGE SCALE GENOMIC DNA]</scope>
    <source>
        <strain evidence="9">CECT 8288</strain>
    </source>
</reference>
<dbReference type="GO" id="GO:0052907">
    <property type="term" value="F:23S rRNA (adenine(1618)-N(6))-methyltransferase activity"/>
    <property type="evidence" value="ECO:0007669"/>
    <property type="project" value="UniProtKB-EC"/>
</dbReference>
<evidence type="ECO:0000256" key="4">
    <source>
        <dbReference type="ARBA" id="ARBA00022679"/>
    </source>
</evidence>
<accession>A0ABV7WUB1</accession>
<gene>
    <name evidence="6 8" type="primary">rlmF</name>
    <name evidence="8" type="ORF">ACFOND_07545</name>
</gene>
<evidence type="ECO:0000256" key="2">
    <source>
        <dbReference type="ARBA" id="ARBA00022552"/>
    </source>
</evidence>
<comment type="catalytic activity">
    <reaction evidence="6">
        <text>adenosine(1618) in 23S rRNA + S-adenosyl-L-methionine = N(6)-methyladenosine(1618) in 23S rRNA + S-adenosyl-L-homocysteine + H(+)</text>
        <dbReference type="Rhea" id="RHEA:16497"/>
        <dbReference type="Rhea" id="RHEA-COMP:10229"/>
        <dbReference type="Rhea" id="RHEA-COMP:10231"/>
        <dbReference type="ChEBI" id="CHEBI:15378"/>
        <dbReference type="ChEBI" id="CHEBI:57856"/>
        <dbReference type="ChEBI" id="CHEBI:59789"/>
        <dbReference type="ChEBI" id="CHEBI:74411"/>
        <dbReference type="ChEBI" id="CHEBI:74449"/>
        <dbReference type="EC" id="2.1.1.181"/>
    </reaction>
</comment>
<name>A0ABV7WUB1_9GAMM</name>
<dbReference type="PANTHER" id="PTHR13393">
    <property type="entry name" value="SAM-DEPENDENT METHYLTRANSFERASE"/>
    <property type="match status" value="1"/>
</dbReference>
<dbReference type="EC" id="2.1.1.181" evidence="6"/>
<dbReference type="NCBIfam" id="NF008725">
    <property type="entry name" value="PRK11727.1"/>
    <property type="match status" value="1"/>
</dbReference>
<dbReference type="SUPFAM" id="SSF53335">
    <property type="entry name" value="S-adenosyl-L-methionine-dependent methyltransferases"/>
    <property type="match status" value="1"/>
</dbReference>
<dbReference type="InterPro" id="IPR029063">
    <property type="entry name" value="SAM-dependent_MTases_sf"/>
</dbReference>
<keyword evidence="5 6" id="KW-0949">S-adenosyl-L-methionine</keyword>
<comment type="similarity">
    <text evidence="6">Belongs to the methyltransferase superfamily. METTL16/RlmF family.</text>
</comment>
<evidence type="ECO:0000256" key="1">
    <source>
        <dbReference type="ARBA" id="ARBA00022490"/>
    </source>
</evidence>
<evidence type="ECO:0000256" key="7">
    <source>
        <dbReference type="SAM" id="MobiDB-lite"/>
    </source>
</evidence>
<protein>
    <recommendedName>
        <fullName evidence="6">Ribosomal RNA large subunit methyltransferase F</fullName>
        <ecNumber evidence="6">2.1.1.181</ecNumber>
    </recommendedName>
    <alternativeName>
        <fullName evidence="6">23S rRNA mA1618 methyltransferase</fullName>
    </alternativeName>
    <alternativeName>
        <fullName evidence="6">rRNA adenine N-6-methyltransferase</fullName>
    </alternativeName>
</protein>
<organism evidence="8 9">
    <name type="scientific">Reinekea marina</name>
    <dbReference type="NCBI Taxonomy" id="1310421"/>
    <lineage>
        <taxon>Bacteria</taxon>
        <taxon>Pseudomonadati</taxon>
        <taxon>Pseudomonadota</taxon>
        <taxon>Gammaproteobacteria</taxon>
        <taxon>Oceanospirillales</taxon>
        <taxon>Saccharospirillaceae</taxon>
        <taxon>Reinekea</taxon>
    </lineage>
</organism>
<evidence type="ECO:0000256" key="3">
    <source>
        <dbReference type="ARBA" id="ARBA00022603"/>
    </source>
</evidence>
<evidence type="ECO:0000313" key="9">
    <source>
        <dbReference type="Proteomes" id="UP001595710"/>
    </source>
</evidence>
<dbReference type="Pfam" id="PF05971">
    <property type="entry name" value="Methyltransf_10"/>
    <property type="match status" value="1"/>
</dbReference>
<dbReference type="PANTHER" id="PTHR13393:SF0">
    <property type="entry name" value="RNA N6-ADENOSINE-METHYLTRANSFERASE METTL16"/>
    <property type="match status" value="1"/>
</dbReference>
<dbReference type="HAMAP" id="MF_01848">
    <property type="entry name" value="23SrRNA_methyltr_F"/>
    <property type="match status" value="1"/>
</dbReference>
<evidence type="ECO:0000256" key="5">
    <source>
        <dbReference type="ARBA" id="ARBA00022691"/>
    </source>
</evidence>
<dbReference type="RefSeq" id="WP_290282520.1">
    <property type="nucleotide sequence ID" value="NZ_JAUFQI010000001.1"/>
</dbReference>
<feature type="region of interest" description="Disordered" evidence="7">
    <location>
        <begin position="1"/>
        <end position="20"/>
    </location>
</feature>
<keyword evidence="4 6" id="KW-0808">Transferase</keyword>
<keyword evidence="2 6" id="KW-0698">rRNA processing</keyword>
<dbReference type="PIRSF" id="PIRSF029038">
    <property type="entry name" value="Mtase_YbiN_prd"/>
    <property type="match status" value="1"/>
</dbReference>
<dbReference type="InterPro" id="IPR010286">
    <property type="entry name" value="METTL16/RlmF"/>
</dbReference>
<evidence type="ECO:0000256" key="6">
    <source>
        <dbReference type="HAMAP-Rule" id="MF_01848"/>
    </source>
</evidence>
<dbReference type="InterPro" id="IPR016909">
    <property type="entry name" value="rRNA_lsu_MeTfrase_F"/>
</dbReference>
<keyword evidence="9" id="KW-1185">Reference proteome</keyword>
<comment type="subcellular location">
    <subcellularLocation>
        <location evidence="6">Cytoplasm</location>
    </subcellularLocation>
</comment>
<keyword evidence="1 6" id="KW-0963">Cytoplasm</keyword>
<sequence>MPKPNSRNAPAVAKLHPRNPHQGRYNFDVLLKTTPELSEFVIKNPSGQKTIDFSSQRAVVALNKALLSYFYSVKNWQLPKGFLCPPIPGRADYIHYAADLLADMNNRKVPKGTQVKVVDIGTGANLVYPIIGSSSYGWHFTASEVNEASYVAAKENIERNESLRNAINLVKQTEPKSIFKGVIVRNERISLTLCNPPFHASAKVANAGSHRKNLNLSKQAKTTNKKDTKPTLNFGGQHNELWCDGGELAFIKTMIRESKEFAEQVAWFSSLISKKENLNPIKLALKKTGAIEVKVVKMAQGQKISRFVAWTFVAEDRRRRWFDD</sequence>